<accession>A0A8B7NU95</accession>
<feature type="transmembrane region" description="Helical" evidence="5">
    <location>
        <begin position="306"/>
        <end position="323"/>
    </location>
</feature>
<dbReference type="PRINTS" id="PR00252">
    <property type="entry name" value="NRIONCHANNEL"/>
</dbReference>
<feature type="transmembrane region" description="Helical" evidence="5">
    <location>
        <begin position="238"/>
        <end position="260"/>
    </location>
</feature>
<dbReference type="RefSeq" id="XP_018016551.1">
    <property type="nucleotide sequence ID" value="XM_018161062.2"/>
</dbReference>
<evidence type="ECO:0000313" key="9">
    <source>
        <dbReference type="RefSeq" id="XP_018016551.1"/>
    </source>
</evidence>
<dbReference type="InterPro" id="IPR006201">
    <property type="entry name" value="Neur_channel"/>
</dbReference>
<dbReference type="Gene3D" id="2.70.170.10">
    <property type="entry name" value="Neurotransmitter-gated ion-channel ligand-binding domain"/>
    <property type="match status" value="1"/>
</dbReference>
<keyword evidence="2 5" id="KW-0812">Transmembrane</keyword>
<gene>
    <name evidence="9" type="primary">LOC108673261</name>
</gene>
<dbReference type="OMA" id="QIANIAY"/>
<evidence type="ECO:0000259" key="7">
    <source>
        <dbReference type="Pfam" id="PF02931"/>
    </source>
</evidence>
<dbReference type="GO" id="GO:0004888">
    <property type="term" value="F:transmembrane signaling receptor activity"/>
    <property type="evidence" value="ECO:0007669"/>
    <property type="project" value="InterPro"/>
</dbReference>
<feature type="transmembrane region" description="Helical" evidence="5">
    <location>
        <begin position="267"/>
        <end position="286"/>
    </location>
</feature>
<keyword evidence="6" id="KW-0732">Signal</keyword>
<dbReference type="PANTHER" id="PTHR18945">
    <property type="entry name" value="NEUROTRANSMITTER GATED ION CHANNEL"/>
    <property type="match status" value="1"/>
</dbReference>
<dbReference type="AlphaFoldDB" id="A0A8B7NU95"/>
<feature type="domain" description="Neurotransmitter-gated ion-channel ligand-binding" evidence="7">
    <location>
        <begin position="27"/>
        <end position="234"/>
    </location>
</feature>
<feature type="transmembrane region" description="Helical" evidence="5">
    <location>
        <begin position="392"/>
        <end position="413"/>
    </location>
</feature>
<dbReference type="OrthoDB" id="6342135at2759"/>
<protein>
    <submittedName>
        <fullName evidence="9">Neuronal acetylcholine receptor subunit alpha-4 isoform X1</fullName>
    </submittedName>
</protein>
<dbReference type="SUPFAM" id="SSF90112">
    <property type="entry name" value="Neurotransmitter-gated ion-channel transmembrane pore"/>
    <property type="match status" value="1"/>
</dbReference>
<sequence>MRAAFCFIFVAIVHSVVVEGSNEEIVRKQLMENYDKYSLPNQLTNVTARFTILDIDVDSKENAMILDAWIAMEWADPRLTWDVAQFPDVDRIAFRPDDVWRPDLKLYNRALLRGTQTNEECLVLAFPDGKILHVPQVTLPVACELDMTYWPVDVHNCSAKIGSWVYSGLRIDLRPKDDQPKVEFEITTRTKEGNFVSRQSWEVLDSTVARHAKKYPCCPEDYVDLTLSLIIRRDAPSLAWTIKTVALVLTVATGLMPPLLILSHARLVAGLLLFILQLQFITYIGSLAHKSPASSPLVLDLMNGQFALTLLFLIQTAFMLRMIRAPHGTRLPAPLRRLSSMLSYILCLPGYRKLSVESSYPGSFPKSVKGEEVSMTADHPDAVPADGKHADWMLFAAVLDRAFMLIYIAVFVFKAANFCHMF</sequence>
<dbReference type="Proteomes" id="UP000694843">
    <property type="component" value="Unplaced"/>
</dbReference>
<feature type="chain" id="PRO_5034264643" evidence="6">
    <location>
        <begin position="21"/>
        <end position="422"/>
    </location>
</feature>
<evidence type="ECO:0000313" key="8">
    <source>
        <dbReference type="Proteomes" id="UP000694843"/>
    </source>
</evidence>
<organism evidence="8 9">
    <name type="scientific">Hyalella azteca</name>
    <name type="common">Amphipod</name>
    <dbReference type="NCBI Taxonomy" id="294128"/>
    <lineage>
        <taxon>Eukaryota</taxon>
        <taxon>Metazoa</taxon>
        <taxon>Ecdysozoa</taxon>
        <taxon>Arthropoda</taxon>
        <taxon>Crustacea</taxon>
        <taxon>Multicrustacea</taxon>
        <taxon>Malacostraca</taxon>
        <taxon>Eumalacostraca</taxon>
        <taxon>Peracarida</taxon>
        <taxon>Amphipoda</taxon>
        <taxon>Senticaudata</taxon>
        <taxon>Talitrida</taxon>
        <taxon>Talitroidea</taxon>
        <taxon>Hyalellidae</taxon>
        <taxon>Hyalella</taxon>
    </lineage>
</organism>
<dbReference type="GO" id="GO:0016020">
    <property type="term" value="C:membrane"/>
    <property type="evidence" value="ECO:0007669"/>
    <property type="project" value="UniProtKB-SubCell"/>
</dbReference>
<keyword evidence="4 5" id="KW-0472">Membrane</keyword>
<dbReference type="FunFam" id="2.70.170.10:FF:000028">
    <property type="entry name" value="AcetylCholine Receptor"/>
    <property type="match status" value="1"/>
</dbReference>
<evidence type="ECO:0000256" key="1">
    <source>
        <dbReference type="ARBA" id="ARBA00004370"/>
    </source>
</evidence>
<dbReference type="KEGG" id="hazt:108673261"/>
<dbReference type="GeneID" id="108673261"/>
<dbReference type="GO" id="GO:0005230">
    <property type="term" value="F:extracellular ligand-gated monoatomic ion channel activity"/>
    <property type="evidence" value="ECO:0007669"/>
    <property type="project" value="InterPro"/>
</dbReference>
<evidence type="ECO:0000256" key="4">
    <source>
        <dbReference type="ARBA" id="ARBA00023136"/>
    </source>
</evidence>
<keyword evidence="8" id="KW-1185">Reference proteome</keyword>
<evidence type="ECO:0000256" key="3">
    <source>
        <dbReference type="ARBA" id="ARBA00022989"/>
    </source>
</evidence>
<evidence type="ECO:0000256" key="5">
    <source>
        <dbReference type="SAM" id="Phobius"/>
    </source>
</evidence>
<comment type="subcellular location">
    <subcellularLocation>
        <location evidence="1">Membrane</location>
    </subcellularLocation>
</comment>
<dbReference type="InterPro" id="IPR036734">
    <property type="entry name" value="Neur_chan_lig-bd_sf"/>
</dbReference>
<dbReference type="InterPro" id="IPR036719">
    <property type="entry name" value="Neuro-gated_channel_TM_sf"/>
</dbReference>
<evidence type="ECO:0000256" key="2">
    <source>
        <dbReference type="ARBA" id="ARBA00022692"/>
    </source>
</evidence>
<feature type="signal peptide" evidence="6">
    <location>
        <begin position="1"/>
        <end position="20"/>
    </location>
</feature>
<reference evidence="9" key="1">
    <citation type="submission" date="2025-08" db="UniProtKB">
        <authorList>
            <consortium name="RefSeq"/>
        </authorList>
    </citation>
    <scope>IDENTIFICATION</scope>
    <source>
        <tissue evidence="9">Whole organism</tissue>
    </source>
</reference>
<proteinExistence type="predicted"/>
<dbReference type="SUPFAM" id="SSF63712">
    <property type="entry name" value="Nicotinic receptor ligand binding domain-like"/>
    <property type="match status" value="1"/>
</dbReference>
<evidence type="ECO:0000256" key="6">
    <source>
        <dbReference type="SAM" id="SignalP"/>
    </source>
</evidence>
<keyword evidence="3 5" id="KW-1133">Transmembrane helix</keyword>
<keyword evidence="9" id="KW-0675">Receptor</keyword>
<dbReference type="InterPro" id="IPR006202">
    <property type="entry name" value="Neur_chan_lig-bd"/>
</dbReference>
<dbReference type="Pfam" id="PF02931">
    <property type="entry name" value="Neur_chan_LBD"/>
    <property type="match status" value="1"/>
</dbReference>
<name>A0A8B7NU95_HYAAZ</name>